<accession>A0AC35G8H0</accession>
<name>A0AC35G8H0_9BILA</name>
<proteinExistence type="predicted"/>
<evidence type="ECO:0000313" key="1">
    <source>
        <dbReference type="Proteomes" id="UP000887580"/>
    </source>
</evidence>
<dbReference type="WBParaSite" id="PS1159_v2.g2656.t1">
    <property type="protein sequence ID" value="PS1159_v2.g2656.t1"/>
    <property type="gene ID" value="PS1159_v2.g2656"/>
</dbReference>
<protein>
    <submittedName>
        <fullName evidence="2">Uncharacterized protein</fullName>
    </submittedName>
</protein>
<sequence length="650" mass="72695">MIRISLFKFVVISVSEMALSKIAKDEITKLIADECQKAETNANLIISAPQACCMIEILTVLASCAKPISLVCPNGKNKFEHLKTPDSFKASLYQVINEMSDAFRVAHNSMTKINNNLKGMPSILNDIFEGIADPEDTQEIIDDSMKSIKVIANNCTKAADEAVSGCSSALKTIEELNQGTVATQERSDARLEAAKKEEEIAKKQKEQDEKVLKELTEHVERQKRLADEALEDYKKLMSQNSDMGNMFMMALMDSFQNVVHTATSTVKDLGNFVGGIPQDIMRGAKNIISDHTYLNKKDFLSAGVEQALIKSFEEILNSDESAWKEEDFITHLGTIKAALEFKLETTTGKALCEKGKTVLAVFQLAAAKKQEWKAKYAEVKPGLKLLIESCKASATESEASEDRKVQMTAIKSQERQTMMQVQQKNMETAQQFSKQQQELAEALRKDKQRVDEKLNETVLRLAQLNTEKLDLASILFYLKQGIEQLTQVQVAWKKVLAFFDHIKNTVDGPLILSMKEFIPSDDPKNPNVILSNTSNAKLKKLIREATKACAIGNVLMEISQLYITVSDKHIMPILDQSVLNMALNECQAKNLQHQISQNFSKKKNEIEGSIESFQKSLSKNVYANLQSQGFDMNRAIADSRKKALPDKSKE</sequence>
<evidence type="ECO:0000313" key="2">
    <source>
        <dbReference type="WBParaSite" id="PS1159_v2.g2656.t1"/>
    </source>
</evidence>
<dbReference type="Proteomes" id="UP000887580">
    <property type="component" value="Unplaced"/>
</dbReference>
<reference evidence="2" key="1">
    <citation type="submission" date="2022-11" db="UniProtKB">
        <authorList>
            <consortium name="WormBaseParasite"/>
        </authorList>
    </citation>
    <scope>IDENTIFICATION</scope>
</reference>
<organism evidence="1 2">
    <name type="scientific">Panagrolaimus sp. PS1159</name>
    <dbReference type="NCBI Taxonomy" id="55785"/>
    <lineage>
        <taxon>Eukaryota</taxon>
        <taxon>Metazoa</taxon>
        <taxon>Ecdysozoa</taxon>
        <taxon>Nematoda</taxon>
        <taxon>Chromadorea</taxon>
        <taxon>Rhabditida</taxon>
        <taxon>Tylenchina</taxon>
        <taxon>Panagrolaimomorpha</taxon>
        <taxon>Panagrolaimoidea</taxon>
        <taxon>Panagrolaimidae</taxon>
        <taxon>Panagrolaimus</taxon>
    </lineage>
</organism>